<dbReference type="InterPro" id="IPR011010">
    <property type="entry name" value="DNA_brk_join_enz"/>
</dbReference>
<evidence type="ECO:0000256" key="1">
    <source>
        <dbReference type="ARBA" id="ARBA00008857"/>
    </source>
</evidence>
<dbReference type="PANTHER" id="PTHR30349:SF41">
    <property type="entry name" value="INTEGRASE_RECOMBINASE PROTEIN MJ0367-RELATED"/>
    <property type="match status" value="1"/>
</dbReference>
<dbReference type="InterPro" id="IPR010998">
    <property type="entry name" value="Integrase_recombinase_N"/>
</dbReference>
<keyword evidence="2" id="KW-0238">DNA-binding</keyword>
<feature type="domain" description="Tyr recombinase" evidence="4">
    <location>
        <begin position="189"/>
        <end position="415"/>
    </location>
</feature>
<dbReference type="EMBL" id="JACCBF010000001">
    <property type="protein sequence ID" value="NYD32782.1"/>
    <property type="molecule type" value="Genomic_DNA"/>
</dbReference>
<name>A0A852S1T1_9ACTN</name>
<evidence type="ECO:0000256" key="3">
    <source>
        <dbReference type="ARBA" id="ARBA00023172"/>
    </source>
</evidence>
<evidence type="ECO:0000313" key="5">
    <source>
        <dbReference type="EMBL" id="NYD32782.1"/>
    </source>
</evidence>
<keyword evidence="6" id="KW-1185">Reference proteome</keyword>
<dbReference type="AlphaFoldDB" id="A0A852S1T1"/>
<evidence type="ECO:0000259" key="4">
    <source>
        <dbReference type="PROSITE" id="PS51898"/>
    </source>
</evidence>
<dbReference type="InterPro" id="IPR050090">
    <property type="entry name" value="Tyrosine_recombinase_XerCD"/>
</dbReference>
<dbReference type="InterPro" id="IPR013762">
    <property type="entry name" value="Integrase-like_cat_sf"/>
</dbReference>
<dbReference type="Pfam" id="PF00589">
    <property type="entry name" value="Phage_integrase"/>
    <property type="match status" value="1"/>
</dbReference>
<organism evidence="5 6">
    <name type="scientific">Nocardioides kongjuensis</name>
    <dbReference type="NCBI Taxonomy" id="349522"/>
    <lineage>
        <taxon>Bacteria</taxon>
        <taxon>Bacillati</taxon>
        <taxon>Actinomycetota</taxon>
        <taxon>Actinomycetes</taxon>
        <taxon>Propionibacteriales</taxon>
        <taxon>Nocardioidaceae</taxon>
        <taxon>Nocardioides</taxon>
    </lineage>
</organism>
<dbReference type="GO" id="GO:0015074">
    <property type="term" value="P:DNA integration"/>
    <property type="evidence" value="ECO:0007669"/>
    <property type="project" value="InterPro"/>
</dbReference>
<dbReference type="InterPro" id="IPR002104">
    <property type="entry name" value="Integrase_catalytic"/>
</dbReference>
<dbReference type="Gene3D" id="1.10.150.130">
    <property type="match status" value="1"/>
</dbReference>
<dbReference type="GO" id="GO:0006310">
    <property type="term" value="P:DNA recombination"/>
    <property type="evidence" value="ECO:0007669"/>
    <property type="project" value="UniProtKB-KW"/>
</dbReference>
<keyword evidence="3" id="KW-0233">DNA recombination</keyword>
<sequence>MRREFNVGPFPRARDAEDAAEARWSEIEGAMGVASAISLNDVAARWLAAMEADVEIKPGSVRSWSKTWHATLAPVIGGRDVNEFARADAVEALRSLYRRKPRRRLRDVNGRMITMLIDGEERAIWEHDLASWGSGHVRDQPHGPDCASNWIPLAGSQPRSVLMMVLRFAADEGLRRDGVVVLEGTRAPKRPRPQPREVMSRDFERLLDMANAKAQHQRSDTNLRDLLILFYYCGVRMGEALGLTWDRVFLDDDEAPWILVDRQLLEDGGLAYGSTKGTRADGRMEVRRIVLHPRVAEMLEQRRTTSKWTRPEHPVFATAKGGSSTVTERGVGRVLMPVHLRHSNVRTRIRALVAGTDLDWVHAHSFKHSLLTKADRIAGSAVAADFGGHASDAVTKKHYIVREEFTLLDPRAFFDDEGVG</sequence>
<dbReference type="Gene3D" id="1.10.443.10">
    <property type="entry name" value="Intergrase catalytic core"/>
    <property type="match status" value="1"/>
</dbReference>
<gene>
    <name evidence="5" type="ORF">BJ958_004328</name>
</gene>
<reference evidence="5 6" key="1">
    <citation type="submission" date="2020-07" db="EMBL/GenBank/DDBJ databases">
        <title>Sequencing the genomes of 1000 actinobacteria strains.</title>
        <authorList>
            <person name="Klenk H.-P."/>
        </authorList>
    </citation>
    <scope>NUCLEOTIDE SEQUENCE [LARGE SCALE GENOMIC DNA]</scope>
    <source>
        <strain evidence="5 6">DSM 19082</strain>
    </source>
</reference>
<dbReference type="RefSeq" id="WP_179728911.1">
    <property type="nucleotide sequence ID" value="NZ_BAABEF010000001.1"/>
</dbReference>
<evidence type="ECO:0000256" key="2">
    <source>
        <dbReference type="ARBA" id="ARBA00023125"/>
    </source>
</evidence>
<dbReference type="GO" id="GO:0003677">
    <property type="term" value="F:DNA binding"/>
    <property type="evidence" value="ECO:0007669"/>
    <property type="project" value="UniProtKB-KW"/>
</dbReference>
<dbReference type="SUPFAM" id="SSF56349">
    <property type="entry name" value="DNA breaking-rejoining enzymes"/>
    <property type="match status" value="1"/>
</dbReference>
<dbReference type="PANTHER" id="PTHR30349">
    <property type="entry name" value="PHAGE INTEGRASE-RELATED"/>
    <property type="match status" value="1"/>
</dbReference>
<evidence type="ECO:0000313" key="6">
    <source>
        <dbReference type="Proteomes" id="UP000582231"/>
    </source>
</evidence>
<proteinExistence type="inferred from homology"/>
<comment type="similarity">
    <text evidence="1">Belongs to the 'phage' integrase family.</text>
</comment>
<dbReference type="PROSITE" id="PS51898">
    <property type="entry name" value="TYR_RECOMBINASE"/>
    <property type="match status" value="1"/>
</dbReference>
<comment type="caution">
    <text evidence="5">The sequence shown here is derived from an EMBL/GenBank/DDBJ whole genome shotgun (WGS) entry which is preliminary data.</text>
</comment>
<accession>A0A852S1T1</accession>
<protein>
    <submittedName>
        <fullName evidence="5">Integrase</fullName>
    </submittedName>
</protein>
<dbReference type="Proteomes" id="UP000582231">
    <property type="component" value="Unassembled WGS sequence"/>
</dbReference>